<comment type="caution">
    <text evidence="1">The sequence shown here is derived from an EMBL/GenBank/DDBJ whole genome shotgun (WGS) entry which is preliminary data.</text>
</comment>
<reference evidence="1" key="1">
    <citation type="submission" date="2021-01" db="EMBL/GenBank/DDBJ databases">
        <title>Microvirga sp.</title>
        <authorList>
            <person name="Kim M.K."/>
        </authorList>
    </citation>
    <scope>NUCLEOTIDE SEQUENCE</scope>
    <source>
        <strain evidence="1">5420S-16</strain>
    </source>
</reference>
<protein>
    <submittedName>
        <fullName evidence="1">Uncharacterized protein</fullName>
    </submittedName>
</protein>
<name>A0A936Z6M6_9HYPH</name>
<sequence length="127" mass="13576">MAEARVGVRVADDRKSVTVEIGPVGEPSSPVALNLDQLTKVIALLGQARRRMIAGTPAEPLEGKSVETIVDPMWHIQVAHIDGSTLAFDHPAFGPTAFALPRSDVAKIVRILSEHLALPTDQPDKPS</sequence>
<organism evidence="1 2">
    <name type="scientific">Microvirga aerilata</name>
    <dbReference type="NCBI Taxonomy" id="670292"/>
    <lineage>
        <taxon>Bacteria</taxon>
        <taxon>Pseudomonadati</taxon>
        <taxon>Pseudomonadota</taxon>
        <taxon>Alphaproteobacteria</taxon>
        <taxon>Hyphomicrobiales</taxon>
        <taxon>Methylobacteriaceae</taxon>
        <taxon>Microvirga</taxon>
    </lineage>
</organism>
<dbReference type="RefSeq" id="WP_202057786.1">
    <property type="nucleotide sequence ID" value="NZ_JAEQMY010000008.1"/>
</dbReference>
<evidence type="ECO:0000313" key="1">
    <source>
        <dbReference type="EMBL" id="MBL0403881.1"/>
    </source>
</evidence>
<dbReference type="AlphaFoldDB" id="A0A936Z6M6"/>
<dbReference type="Proteomes" id="UP000605848">
    <property type="component" value="Unassembled WGS sequence"/>
</dbReference>
<gene>
    <name evidence="1" type="ORF">JKG68_07895</name>
</gene>
<keyword evidence="2" id="KW-1185">Reference proteome</keyword>
<proteinExistence type="predicted"/>
<dbReference type="EMBL" id="JAEQMY010000008">
    <property type="protein sequence ID" value="MBL0403881.1"/>
    <property type="molecule type" value="Genomic_DNA"/>
</dbReference>
<accession>A0A936Z6M6</accession>
<evidence type="ECO:0000313" key="2">
    <source>
        <dbReference type="Proteomes" id="UP000605848"/>
    </source>
</evidence>